<feature type="compositionally biased region" description="Polar residues" evidence="1">
    <location>
        <begin position="218"/>
        <end position="235"/>
    </location>
</feature>
<accession>A0A1C1C7X7</accession>
<gene>
    <name evidence="2" type="ORF">CLCR_06223</name>
</gene>
<feature type="region of interest" description="Disordered" evidence="1">
    <location>
        <begin position="211"/>
        <end position="249"/>
    </location>
</feature>
<dbReference type="VEuPathDB" id="FungiDB:G647_07307"/>
<proteinExistence type="predicted"/>
<evidence type="ECO:0000313" key="3">
    <source>
        <dbReference type="Proteomes" id="UP000094526"/>
    </source>
</evidence>
<protein>
    <submittedName>
        <fullName evidence="2">Uncharacterized protein</fullName>
    </submittedName>
</protein>
<dbReference type="Proteomes" id="UP000094526">
    <property type="component" value="Unassembled WGS sequence"/>
</dbReference>
<dbReference type="OrthoDB" id="4159998at2759"/>
<feature type="region of interest" description="Disordered" evidence="1">
    <location>
        <begin position="13"/>
        <end position="33"/>
    </location>
</feature>
<evidence type="ECO:0000313" key="2">
    <source>
        <dbReference type="EMBL" id="OCT44635.1"/>
    </source>
</evidence>
<sequence length="267" mass="28952">MDRFTRIRDHYLKGQARTDAQKAEQSPATPGATPGSAAYLAFDFDFTAFNIDLTLGVGSSSSKFSSASTAQPGDLHNGQIGIAMSDYGQPAQRGRSRVPTFSTISIHKPNEPTAYHEEVLAPVPSVPDEMRIRFTTRDEEESMRPSCSIYSKEWRQRVRKIITPAEQTACGGPAEVTSVGSDTKIGDMAAVATSQYADGLVGSGESSSVEDQACAVTGRQTPGTASGAFQTSSPDQDIHQEKNKRKRSRTIRKIVSAFKIWRPQKGM</sequence>
<name>A0A1C1C7X7_9EURO</name>
<dbReference type="VEuPathDB" id="FungiDB:CLCR_06223"/>
<reference evidence="3" key="1">
    <citation type="submission" date="2015-07" db="EMBL/GenBank/DDBJ databases">
        <authorList>
            <person name="Teixeira M.M."/>
            <person name="Souza R.C."/>
            <person name="Almeida L.G."/>
            <person name="Vicente V.A."/>
            <person name="de Hoog S."/>
            <person name="Bocca A.L."/>
            <person name="de Almeida S.R."/>
            <person name="Vasconcelos A.T."/>
            <person name="Felipe M.S."/>
        </authorList>
    </citation>
    <scope>NUCLEOTIDE SEQUENCE [LARGE SCALE GENOMIC DNA]</scope>
    <source>
        <strain evidence="3">KSF</strain>
    </source>
</reference>
<comment type="caution">
    <text evidence="2">The sequence shown here is derived from an EMBL/GenBank/DDBJ whole genome shotgun (WGS) entry which is preliminary data.</text>
</comment>
<evidence type="ECO:0000256" key="1">
    <source>
        <dbReference type="SAM" id="MobiDB-lite"/>
    </source>
</evidence>
<dbReference type="EMBL" id="LGRB01000020">
    <property type="protein sequence ID" value="OCT44635.1"/>
    <property type="molecule type" value="Genomic_DNA"/>
</dbReference>
<dbReference type="AlphaFoldDB" id="A0A1C1C7X7"/>
<organism evidence="2 3">
    <name type="scientific">Cladophialophora carrionii</name>
    <dbReference type="NCBI Taxonomy" id="86049"/>
    <lineage>
        <taxon>Eukaryota</taxon>
        <taxon>Fungi</taxon>
        <taxon>Dikarya</taxon>
        <taxon>Ascomycota</taxon>
        <taxon>Pezizomycotina</taxon>
        <taxon>Eurotiomycetes</taxon>
        <taxon>Chaetothyriomycetidae</taxon>
        <taxon>Chaetothyriales</taxon>
        <taxon>Herpotrichiellaceae</taxon>
        <taxon>Cladophialophora</taxon>
    </lineage>
</organism>
<keyword evidence="3" id="KW-1185">Reference proteome</keyword>